<accession>S4P1L3</accession>
<sequence>WSKKKPTTNLVGFCFAITISQPIKILHATESMRHYYHLLEGGWTCLFIADIWPRAWNQICLADFIEYSKRKTFAREYNTFSDNFKSAVA</sequence>
<name>S4P1L3_9NEOP</name>
<reference evidence="1" key="2">
    <citation type="submission" date="2013-05" db="EMBL/GenBank/DDBJ databases">
        <authorList>
            <person name="Carter J.-M."/>
            <person name="Baker S.C."/>
            <person name="Pink R."/>
            <person name="Carter D.R.F."/>
            <person name="Collins A."/>
            <person name="Tomlin J."/>
            <person name="Gibbs M."/>
            <person name="Breuker C.J."/>
        </authorList>
    </citation>
    <scope>NUCLEOTIDE SEQUENCE</scope>
    <source>
        <tissue evidence="1">Ovary</tissue>
    </source>
</reference>
<feature type="non-terminal residue" evidence="1">
    <location>
        <position position="1"/>
    </location>
</feature>
<feature type="non-terminal residue" evidence="1">
    <location>
        <position position="89"/>
    </location>
</feature>
<evidence type="ECO:0000313" key="1">
    <source>
        <dbReference type="EMBL" id="JAA80125.1"/>
    </source>
</evidence>
<organism evidence="1">
    <name type="scientific">Pararge aegeria</name>
    <name type="common">speckled wood butterfly</name>
    <dbReference type="NCBI Taxonomy" id="116150"/>
    <lineage>
        <taxon>Eukaryota</taxon>
        <taxon>Metazoa</taxon>
        <taxon>Ecdysozoa</taxon>
        <taxon>Arthropoda</taxon>
        <taxon>Hexapoda</taxon>
        <taxon>Insecta</taxon>
        <taxon>Pterygota</taxon>
        <taxon>Neoptera</taxon>
        <taxon>Endopterygota</taxon>
        <taxon>Lepidoptera</taxon>
        <taxon>Glossata</taxon>
        <taxon>Ditrysia</taxon>
        <taxon>Papilionoidea</taxon>
        <taxon>Nymphalidae</taxon>
        <taxon>Satyrinae</taxon>
        <taxon>Satyrini</taxon>
        <taxon>Parargina</taxon>
        <taxon>Pararge</taxon>
    </lineage>
</organism>
<dbReference type="EMBL" id="GAIX01012435">
    <property type="protein sequence ID" value="JAA80125.1"/>
    <property type="molecule type" value="Transcribed_RNA"/>
</dbReference>
<dbReference type="AlphaFoldDB" id="S4P1L3"/>
<protein>
    <submittedName>
        <fullName evidence="1">Uncharacterized protein</fullName>
    </submittedName>
</protein>
<reference evidence="1" key="1">
    <citation type="journal article" date="2013" name="BMC Genomics">
        <title>Unscrambling butterfly oogenesis.</title>
        <authorList>
            <person name="Carter J.M."/>
            <person name="Baker S.C."/>
            <person name="Pink R."/>
            <person name="Carter D.R."/>
            <person name="Collins A."/>
            <person name="Tomlin J."/>
            <person name="Gibbs M."/>
            <person name="Breuker C.J."/>
        </authorList>
    </citation>
    <scope>NUCLEOTIDE SEQUENCE</scope>
    <source>
        <tissue evidence="1">Ovary</tissue>
    </source>
</reference>
<proteinExistence type="predicted"/>